<gene>
    <name evidence="1" type="ORF">FCALED_LOCUS6949</name>
</gene>
<organism evidence="1 2">
    <name type="scientific">Funneliformis caledonium</name>
    <dbReference type="NCBI Taxonomy" id="1117310"/>
    <lineage>
        <taxon>Eukaryota</taxon>
        <taxon>Fungi</taxon>
        <taxon>Fungi incertae sedis</taxon>
        <taxon>Mucoromycota</taxon>
        <taxon>Glomeromycotina</taxon>
        <taxon>Glomeromycetes</taxon>
        <taxon>Glomerales</taxon>
        <taxon>Glomeraceae</taxon>
        <taxon>Funneliformis</taxon>
    </lineage>
</organism>
<dbReference type="EMBL" id="CAJVPQ010001748">
    <property type="protein sequence ID" value="CAG8568021.1"/>
    <property type="molecule type" value="Genomic_DNA"/>
</dbReference>
<keyword evidence="2" id="KW-1185">Reference proteome</keyword>
<dbReference type="AlphaFoldDB" id="A0A9N9BHD2"/>
<proteinExistence type="predicted"/>
<sequence>MQASKLQSPKSNFVANSTGDLAGNIAGETVGDMVKEEVGNVIAEQVAGKVAEEVLVEGLKEKRESSPVSVEVITATKFEKFRKSTRKQY</sequence>
<comment type="caution">
    <text evidence="1">The sequence shown here is derived from an EMBL/GenBank/DDBJ whole genome shotgun (WGS) entry which is preliminary data.</text>
</comment>
<accession>A0A9N9BHD2</accession>
<evidence type="ECO:0000313" key="2">
    <source>
        <dbReference type="Proteomes" id="UP000789570"/>
    </source>
</evidence>
<protein>
    <submittedName>
        <fullName evidence="1">5240_t:CDS:1</fullName>
    </submittedName>
</protein>
<reference evidence="1" key="1">
    <citation type="submission" date="2021-06" db="EMBL/GenBank/DDBJ databases">
        <authorList>
            <person name="Kallberg Y."/>
            <person name="Tangrot J."/>
            <person name="Rosling A."/>
        </authorList>
    </citation>
    <scope>NUCLEOTIDE SEQUENCE</scope>
    <source>
        <strain evidence="1">UK204</strain>
    </source>
</reference>
<name>A0A9N9BHD2_9GLOM</name>
<dbReference type="Proteomes" id="UP000789570">
    <property type="component" value="Unassembled WGS sequence"/>
</dbReference>
<evidence type="ECO:0000313" key="1">
    <source>
        <dbReference type="EMBL" id="CAG8568021.1"/>
    </source>
</evidence>